<dbReference type="GO" id="GO:0045087">
    <property type="term" value="P:innate immune response"/>
    <property type="evidence" value="ECO:0007669"/>
    <property type="project" value="TreeGrafter"/>
</dbReference>
<feature type="domain" description="DUF38" evidence="1">
    <location>
        <begin position="4"/>
        <end position="110"/>
    </location>
</feature>
<keyword evidence="3" id="KW-1185">Reference proteome</keyword>
<organism evidence="3">
    <name type="scientific">Caenorhabditis brenneri</name>
    <name type="common">Nematode worm</name>
    <dbReference type="NCBI Taxonomy" id="135651"/>
    <lineage>
        <taxon>Eukaryota</taxon>
        <taxon>Metazoa</taxon>
        <taxon>Ecdysozoa</taxon>
        <taxon>Nematoda</taxon>
        <taxon>Chromadorea</taxon>
        <taxon>Rhabditida</taxon>
        <taxon>Rhabditina</taxon>
        <taxon>Rhabditomorpha</taxon>
        <taxon>Rhabditoidea</taxon>
        <taxon>Rhabditidae</taxon>
        <taxon>Peloderinae</taxon>
        <taxon>Caenorhabditis</taxon>
    </lineage>
</organism>
<evidence type="ECO:0000313" key="3">
    <source>
        <dbReference type="Proteomes" id="UP000008068"/>
    </source>
</evidence>
<evidence type="ECO:0000313" key="2">
    <source>
        <dbReference type="EMBL" id="EGT43932.1"/>
    </source>
</evidence>
<reference evidence="3" key="1">
    <citation type="submission" date="2011-07" db="EMBL/GenBank/DDBJ databases">
        <authorList>
            <consortium name="Caenorhabditis brenneri Sequencing and Analysis Consortium"/>
            <person name="Wilson R.K."/>
        </authorList>
    </citation>
    <scope>NUCLEOTIDE SEQUENCE [LARGE SCALE GENOMIC DNA]</scope>
    <source>
        <strain evidence="3">PB2801</strain>
    </source>
</reference>
<dbReference type="FunCoup" id="G0P3E1">
    <property type="interactions" value="1634"/>
</dbReference>
<dbReference type="HOGENOM" id="CLU_1705794_0_0_1"/>
<dbReference type="OMA" id="TIEIRIH"/>
<dbReference type="PANTHER" id="PTHR23015">
    <property type="entry name" value="UNCHARACTERIZED C.ELEGANS PROTEIN"/>
    <property type="match status" value="1"/>
</dbReference>
<dbReference type="AlphaFoldDB" id="G0P3E1"/>
<dbReference type="InParanoid" id="G0P3E1"/>
<gene>
    <name evidence="2" type="ORF">CAEBREN_16633</name>
</gene>
<dbReference type="OrthoDB" id="5859751at2759"/>
<dbReference type="Proteomes" id="UP000008068">
    <property type="component" value="Unassembled WGS sequence"/>
</dbReference>
<dbReference type="STRING" id="135651.G0P3E1"/>
<dbReference type="InterPro" id="IPR040161">
    <property type="entry name" value="FB224"/>
</dbReference>
<dbReference type="PANTHER" id="PTHR23015:SF4">
    <property type="entry name" value="DUF38 DOMAIN-CONTAINING PROTEIN-RELATED"/>
    <property type="match status" value="1"/>
</dbReference>
<dbReference type="Pfam" id="PF01827">
    <property type="entry name" value="FTH"/>
    <property type="match status" value="1"/>
</dbReference>
<proteinExistence type="predicted"/>
<name>G0P3E1_CAEBE</name>
<protein>
    <recommendedName>
        <fullName evidence="1">DUF38 domain-containing protein</fullName>
    </recommendedName>
</protein>
<evidence type="ECO:0000259" key="1">
    <source>
        <dbReference type="Pfam" id="PF01827"/>
    </source>
</evidence>
<dbReference type="EMBL" id="GL380041">
    <property type="protein sequence ID" value="EGT43932.1"/>
    <property type="molecule type" value="Genomic_DNA"/>
</dbReference>
<accession>G0P3E1</accession>
<sequence>MNPLLNILPKLKPGYLSTIEIRIHKLEGDKMKRMVELEQWKQAKYFTMSGFHCENDFYVIPLFYLHHFKTFDVIQKQLSVEDIRQIKEILFNSPSFEYCLIRLINRFDTNLIRNEFGDAIEGRPDTYHYPAPNSQEFFEIYGREWEIKITRKQK</sequence>
<dbReference type="InterPro" id="IPR002900">
    <property type="entry name" value="DUF38/FTH_CAE_spp"/>
</dbReference>